<evidence type="ECO:0000313" key="2">
    <source>
        <dbReference type="Proteomes" id="UP000515823"/>
    </source>
</evidence>
<reference evidence="1 2" key="1">
    <citation type="submission" date="2020-08" db="EMBL/GenBank/DDBJ databases">
        <authorList>
            <person name="Liu C."/>
            <person name="Sun Q."/>
        </authorList>
    </citation>
    <scope>NUCLEOTIDE SEQUENCE [LARGE SCALE GENOMIC DNA]</scope>
    <source>
        <strain evidence="1 2">NSJ-38</strain>
    </source>
</reference>
<accession>A0A7G9G3E7</accession>
<dbReference type="AlphaFoldDB" id="A0A7G9G3E7"/>
<dbReference type="RefSeq" id="WP_249302245.1">
    <property type="nucleotide sequence ID" value="NZ_CP060634.1"/>
</dbReference>
<dbReference type="Gene3D" id="3.40.50.720">
    <property type="entry name" value="NAD(P)-binding Rossmann-like Domain"/>
    <property type="match status" value="1"/>
</dbReference>
<dbReference type="SUPFAM" id="SSF51735">
    <property type="entry name" value="NAD(P)-binding Rossmann-fold domains"/>
    <property type="match status" value="1"/>
</dbReference>
<name>A0A7G9G3E7_9FIRM</name>
<keyword evidence="2" id="KW-1185">Reference proteome</keyword>
<dbReference type="Proteomes" id="UP000515823">
    <property type="component" value="Chromosome"/>
</dbReference>
<proteinExistence type="predicted"/>
<dbReference type="Gene3D" id="3.40.50.1480">
    <property type="entry name" value="Adenosylhomocysteinase-like"/>
    <property type="match status" value="1"/>
</dbReference>
<dbReference type="InterPro" id="IPR036291">
    <property type="entry name" value="NAD(P)-bd_dom_sf"/>
</dbReference>
<sequence>MNDAVMPLLESLLSERERAEDTVVLHINHCMENSFYFTEQLKKEFGQVVFVAVPYNDRGVPEGLTYGAYHGIQTDTGYILLRNNRKAEEQPPGFLRAVRRMIALALEHEVREQLEQGRRLLVVEDGGYHYPVLSQWLSAHPRFVDSVLGSVEQTTAGTRASKEGKLLYPAVSVARSAYKVRVESYFVADRVVGELKRMLRRQGSFIDFRDVLLIGYGIIGRSVACCLSLNHVHMQVYDTDAEIRKTAKEDGLTLWDGEFRDDMLVMGNVGKPSFTKEMLEYFLRGTSGRIFLASSSSKQVEFEEVFDLLAGAQRTRLYQADAYRFPGGKELILLAQGFPLNFYDKSSDSLTYGMIDPVFSEMLLSARTLWEQRGRLQNRTYLFGVDEELGGTERETGLLNRWMEMNHLYFDSATFNRHPNEERLREKALGRK</sequence>
<dbReference type="SUPFAM" id="SSF52283">
    <property type="entry name" value="Formate/glycerate dehydrogenase catalytic domain-like"/>
    <property type="match status" value="1"/>
</dbReference>
<dbReference type="KEGG" id="qdo:H9Q78_12965"/>
<protein>
    <recommendedName>
        <fullName evidence="3">S-adenosyl-L-homocysteine hydrolase NAD binding domain-containing protein</fullName>
    </recommendedName>
</protein>
<dbReference type="EMBL" id="CP060634">
    <property type="protein sequence ID" value="QNM05329.1"/>
    <property type="molecule type" value="Genomic_DNA"/>
</dbReference>
<gene>
    <name evidence="1" type="ORF">H9Q78_12965</name>
</gene>
<evidence type="ECO:0000313" key="1">
    <source>
        <dbReference type="EMBL" id="QNM05329.1"/>
    </source>
</evidence>
<evidence type="ECO:0008006" key="3">
    <source>
        <dbReference type="Google" id="ProtNLM"/>
    </source>
</evidence>
<dbReference type="InterPro" id="IPR042172">
    <property type="entry name" value="Adenosylhomocyst_ase-like_sf"/>
</dbReference>
<organism evidence="1 2">
    <name type="scientific">Qiania dongpingensis</name>
    <dbReference type="NCBI Taxonomy" id="2763669"/>
    <lineage>
        <taxon>Bacteria</taxon>
        <taxon>Bacillati</taxon>
        <taxon>Bacillota</taxon>
        <taxon>Clostridia</taxon>
        <taxon>Lachnospirales</taxon>
        <taxon>Lachnospiraceae</taxon>
        <taxon>Qiania</taxon>
    </lineage>
</organism>